<evidence type="ECO:0000313" key="3">
    <source>
        <dbReference type="Proteomes" id="UP001236014"/>
    </source>
</evidence>
<dbReference type="RefSeq" id="WP_285973200.1">
    <property type="nucleotide sequence ID" value="NZ_CP127294.1"/>
</dbReference>
<evidence type="ECO:0000256" key="1">
    <source>
        <dbReference type="SAM" id="MobiDB-lite"/>
    </source>
</evidence>
<protein>
    <submittedName>
        <fullName evidence="2">Uncharacterized protein</fullName>
    </submittedName>
</protein>
<organism evidence="2 3">
    <name type="scientific">Amycolatopsis carbonis</name>
    <dbReference type="NCBI Taxonomy" id="715471"/>
    <lineage>
        <taxon>Bacteria</taxon>
        <taxon>Bacillati</taxon>
        <taxon>Actinomycetota</taxon>
        <taxon>Actinomycetes</taxon>
        <taxon>Pseudonocardiales</taxon>
        <taxon>Pseudonocardiaceae</taxon>
        <taxon>Amycolatopsis</taxon>
    </lineage>
</organism>
<keyword evidence="3" id="KW-1185">Reference proteome</keyword>
<proteinExistence type="predicted"/>
<dbReference type="Proteomes" id="UP001236014">
    <property type="component" value="Chromosome"/>
</dbReference>
<accession>A0A9Y2IP04</accession>
<dbReference type="KEGG" id="acab:QRX50_18585"/>
<gene>
    <name evidence="2" type="ORF">QRX50_18585</name>
</gene>
<evidence type="ECO:0000313" key="2">
    <source>
        <dbReference type="EMBL" id="WIX82635.1"/>
    </source>
</evidence>
<dbReference type="EMBL" id="CP127294">
    <property type="protein sequence ID" value="WIX82635.1"/>
    <property type="molecule type" value="Genomic_DNA"/>
</dbReference>
<reference evidence="2 3" key="1">
    <citation type="submission" date="2023-06" db="EMBL/GenBank/DDBJ databases">
        <authorList>
            <person name="Oyuntsetseg B."/>
            <person name="Kim S.B."/>
        </authorList>
    </citation>
    <scope>NUCLEOTIDE SEQUENCE [LARGE SCALE GENOMIC DNA]</scope>
    <source>
        <strain evidence="2 3">2-15</strain>
    </source>
</reference>
<dbReference type="AlphaFoldDB" id="A0A9Y2IP04"/>
<sequence length="133" mass="14308">MVGDDARLTPDIGGFAGRYLTAPTTYLSAADPKVFGDRETVLVDQSTGRSYTPDDYARLPDLTVGQVAGPPSITITRDGDGNQEDLTNEATRVWQGTSCCSYRLDDNPGVDHFSLPANENVLTRLLADLGVRS</sequence>
<name>A0A9Y2IP04_9PSEU</name>
<feature type="region of interest" description="Disordered" evidence="1">
    <location>
        <begin position="62"/>
        <end position="84"/>
    </location>
</feature>